<evidence type="ECO:0000256" key="1">
    <source>
        <dbReference type="ARBA" id="ARBA00014125"/>
    </source>
</evidence>
<evidence type="ECO:0000313" key="2">
    <source>
        <dbReference type="EMBL" id="CAG9796245.1"/>
    </source>
</evidence>
<sequence length="173" mass="19198">MLVQAAQKRVISPDDQAAIEHYQKLLSEYADSLANIRSLCDQAVDPMAFVQTAGEAMQRLREDTTNDNDPQKCAYASTAITKLANRVITVGMSSKDVRKDIELQKALKEAKEKLMAVVPGPNSRRSRIPDWKVTTAEILRTTGEVESVLGGEMIFKKQQTSDEPIFVSRIISS</sequence>
<dbReference type="OrthoDB" id="29742at2759"/>
<reference evidence="2" key="2">
    <citation type="submission" date="2022-10" db="EMBL/GenBank/DDBJ databases">
        <authorList>
            <consortium name="ENA_rothamsted_submissions"/>
            <consortium name="culmorum"/>
            <person name="King R."/>
        </authorList>
    </citation>
    <scope>NUCLEOTIDE SEQUENCE</scope>
</reference>
<dbReference type="InterPro" id="IPR006077">
    <property type="entry name" value="Vinculin/catenin"/>
</dbReference>
<reference evidence="2" key="1">
    <citation type="submission" date="2021-12" db="EMBL/GenBank/DDBJ databases">
        <authorList>
            <person name="King R."/>
        </authorList>
    </citation>
    <scope>NUCLEOTIDE SEQUENCE</scope>
</reference>
<dbReference type="PANTHER" id="PTHR46180">
    <property type="entry name" value="VINCULIN"/>
    <property type="match status" value="1"/>
</dbReference>
<evidence type="ECO:0000313" key="3">
    <source>
        <dbReference type="Proteomes" id="UP001153714"/>
    </source>
</evidence>
<gene>
    <name evidence="2" type="ORF">DIATSA_LOCUS13446</name>
</gene>
<accession>A0A9N9WI97</accession>
<protein>
    <recommendedName>
        <fullName evidence="1">Vinculin</fullName>
    </recommendedName>
</protein>
<dbReference type="GO" id="GO:0051015">
    <property type="term" value="F:actin filament binding"/>
    <property type="evidence" value="ECO:0007669"/>
    <property type="project" value="InterPro"/>
</dbReference>
<dbReference type="Proteomes" id="UP001153714">
    <property type="component" value="Chromosome 8"/>
</dbReference>
<organism evidence="2 3">
    <name type="scientific">Diatraea saccharalis</name>
    <name type="common">sugarcane borer</name>
    <dbReference type="NCBI Taxonomy" id="40085"/>
    <lineage>
        <taxon>Eukaryota</taxon>
        <taxon>Metazoa</taxon>
        <taxon>Ecdysozoa</taxon>
        <taxon>Arthropoda</taxon>
        <taxon>Hexapoda</taxon>
        <taxon>Insecta</taxon>
        <taxon>Pterygota</taxon>
        <taxon>Neoptera</taxon>
        <taxon>Endopterygota</taxon>
        <taxon>Lepidoptera</taxon>
        <taxon>Glossata</taxon>
        <taxon>Ditrysia</taxon>
        <taxon>Pyraloidea</taxon>
        <taxon>Crambidae</taxon>
        <taxon>Crambinae</taxon>
        <taxon>Diatraea</taxon>
    </lineage>
</organism>
<proteinExistence type="predicted"/>
<dbReference type="GO" id="GO:0007155">
    <property type="term" value="P:cell adhesion"/>
    <property type="evidence" value="ECO:0007669"/>
    <property type="project" value="InterPro"/>
</dbReference>
<name>A0A9N9WI97_9NEOP</name>
<dbReference type="EMBL" id="OU893339">
    <property type="protein sequence ID" value="CAG9796245.1"/>
    <property type="molecule type" value="Genomic_DNA"/>
</dbReference>
<dbReference type="AlphaFoldDB" id="A0A9N9WI97"/>
<dbReference type="InterPro" id="IPR017997">
    <property type="entry name" value="Vinculin"/>
</dbReference>
<dbReference type="Pfam" id="PF01044">
    <property type="entry name" value="Vinculin"/>
    <property type="match status" value="1"/>
</dbReference>
<keyword evidence="3" id="KW-1185">Reference proteome</keyword>